<feature type="non-terminal residue" evidence="2">
    <location>
        <position position="201"/>
    </location>
</feature>
<dbReference type="InterPro" id="IPR018445">
    <property type="entry name" value="Put_Phosphate_transp_reg"/>
</dbReference>
<evidence type="ECO:0008006" key="3">
    <source>
        <dbReference type="Google" id="ProtNLM"/>
    </source>
</evidence>
<name>X0WAX9_9ZZZZ</name>
<dbReference type="PANTHER" id="PTHR36536">
    <property type="entry name" value="UPF0111 PROTEIN HI_1603"/>
    <property type="match status" value="1"/>
</dbReference>
<proteinExistence type="inferred from homology"/>
<comment type="caution">
    <text evidence="2">The sequence shown here is derived from an EMBL/GenBank/DDBJ whole genome shotgun (WGS) entry which is preliminary data.</text>
</comment>
<dbReference type="Pfam" id="PF01865">
    <property type="entry name" value="PhoU_div"/>
    <property type="match status" value="1"/>
</dbReference>
<gene>
    <name evidence="2" type="ORF">S01H1_37099</name>
</gene>
<dbReference type="PANTHER" id="PTHR36536:SF3">
    <property type="entry name" value="UPF0111 PROTEIN HI_1603"/>
    <property type="match status" value="1"/>
</dbReference>
<comment type="similarity">
    <text evidence="1">Belongs to the UPF0111 family.</text>
</comment>
<evidence type="ECO:0000313" key="2">
    <source>
        <dbReference type="EMBL" id="GAG09821.1"/>
    </source>
</evidence>
<dbReference type="AlphaFoldDB" id="X0WAX9"/>
<sequence>MGLTLKNHCDPYLNVKFVQVQQMVFPVESEDRTLRNLLMMCQDHARLVVEIYRKVLVMIDSLVKHETEGMRERLEELQKIQYESINIKRNIMKEIHESGSMLFNKEDLYRLIIKASEIIDHAESAGIRLWAIGDRKWKIPSSVGVGLVEMADAAFDALIKLRESIISLGFNSERSLALTSEVDELERRVDTLYRQLDLEII</sequence>
<dbReference type="InterPro" id="IPR038078">
    <property type="entry name" value="PhoU-like_sf"/>
</dbReference>
<protein>
    <recommendedName>
        <fullName evidence="3">DUF47 family protein</fullName>
    </recommendedName>
</protein>
<accession>X0WAX9</accession>
<reference evidence="2" key="1">
    <citation type="journal article" date="2014" name="Front. Microbiol.">
        <title>High frequency of phylogenetically diverse reductive dehalogenase-homologous genes in deep subseafloor sedimentary metagenomes.</title>
        <authorList>
            <person name="Kawai M."/>
            <person name="Futagami T."/>
            <person name="Toyoda A."/>
            <person name="Takaki Y."/>
            <person name="Nishi S."/>
            <person name="Hori S."/>
            <person name="Arai W."/>
            <person name="Tsubouchi T."/>
            <person name="Morono Y."/>
            <person name="Uchiyama I."/>
            <person name="Ito T."/>
            <person name="Fujiyama A."/>
            <person name="Inagaki F."/>
            <person name="Takami H."/>
        </authorList>
    </citation>
    <scope>NUCLEOTIDE SEQUENCE</scope>
    <source>
        <strain evidence="2">Expedition CK06-06</strain>
    </source>
</reference>
<dbReference type="EMBL" id="BARS01023288">
    <property type="protein sequence ID" value="GAG09821.1"/>
    <property type="molecule type" value="Genomic_DNA"/>
</dbReference>
<evidence type="ECO:0000256" key="1">
    <source>
        <dbReference type="ARBA" id="ARBA00008591"/>
    </source>
</evidence>
<dbReference type="Gene3D" id="1.20.58.220">
    <property type="entry name" value="Phosphate transport system protein phou homolog 2, domain 2"/>
    <property type="match status" value="1"/>
</dbReference>
<dbReference type="InterPro" id="IPR002727">
    <property type="entry name" value="DUF47"/>
</dbReference>
<organism evidence="2">
    <name type="scientific">marine sediment metagenome</name>
    <dbReference type="NCBI Taxonomy" id="412755"/>
    <lineage>
        <taxon>unclassified sequences</taxon>
        <taxon>metagenomes</taxon>
        <taxon>ecological metagenomes</taxon>
    </lineage>
</organism>